<dbReference type="EMBL" id="JACXVP010000011">
    <property type="protein sequence ID" value="KAG5576302.1"/>
    <property type="molecule type" value="Genomic_DNA"/>
</dbReference>
<organism evidence="1 2">
    <name type="scientific">Solanum commersonii</name>
    <name type="common">Commerson's wild potato</name>
    <name type="synonym">Commerson's nightshade</name>
    <dbReference type="NCBI Taxonomy" id="4109"/>
    <lineage>
        <taxon>Eukaryota</taxon>
        <taxon>Viridiplantae</taxon>
        <taxon>Streptophyta</taxon>
        <taxon>Embryophyta</taxon>
        <taxon>Tracheophyta</taxon>
        <taxon>Spermatophyta</taxon>
        <taxon>Magnoliopsida</taxon>
        <taxon>eudicotyledons</taxon>
        <taxon>Gunneridae</taxon>
        <taxon>Pentapetalae</taxon>
        <taxon>asterids</taxon>
        <taxon>lamiids</taxon>
        <taxon>Solanales</taxon>
        <taxon>Solanaceae</taxon>
        <taxon>Solanoideae</taxon>
        <taxon>Solaneae</taxon>
        <taxon>Solanum</taxon>
    </lineage>
</organism>
<protein>
    <submittedName>
        <fullName evidence="1">Uncharacterized protein</fullName>
    </submittedName>
</protein>
<evidence type="ECO:0000313" key="2">
    <source>
        <dbReference type="Proteomes" id="UP000824120"/>
    </source>
</evidence>
<dbReference type="AlphaFoldDB" id="A0A9J5WN28"/>
<sequence length="273" mass="31845">MSFLMKFFVDIYQDLIYGARWSRWAIRPIFKSMDLLVIRISNVIFAKKFHGRLTRLLALESVGPDGKAVPFAMLFLLKFSWMSVNTLAIELAGLDRSFLPKYFMDVRQDLSCGAGRTQQENRPIFKIFNLFSAEIFLGRRSKPWLWSRLVQTVKTLDMEPIGLDRQMAHCQGQMIPRVVHESFGDLDFRCRFLPKYFLDILQDLSYEISWSRRANRPIFKVKRAPEKVNPTFGQFSCAIVNGSFDDPYVRRHLCRKILWTSVKTLAMEPVGPN</sequence>
<accession>A0A9J5WN28</accession>
<evidence type="ECO:0000313" key="1">
    <source>
        <dbReference type="EMBL" id="KAG5576302.1"/>
    </source>
</evidence>
<proteinExistence type="predicted"/>
<reference evidence="1 2" key="1">
    <citation type="submission" date="2020-09" db="EMBL/GenBank/DDBJ databases">
        <title>De no assembly of potato wild relative species, Solanum commersonii.</title>
        <authorList>
            <person name="Cho K."/>
        </authorList>
    </citation>
    <scope>NUCLEOTIDE SEQUENCE [LARGE SCALE GENOMIC DNA]</scope>
    <source>
        <strain evidence="1">LZ3.2</strain>
        <tissue evidence="1">Leaf</tissue>
    </source>
</reference>
<name>A0A9J5WN28_SOLCO</name>
<keyword evidence="2" id="KW-1185">Reference proteome</keyword>
<gene>
    <name evidence="1" type="ORF">H5410_056436</name>
</gene>
<dbReference type="Proteomes" id="UP000824120">
    <property type="component" value="Chromosome 11"/>
</dbReference>
<comment type="caution">
    <text evidence="1">The sequence shown here is derived from an EMBL/GenBank/DDBJ whole genome shotgun (WGS) entry which is preliminary data.</text>
</comment>